<dbReference type="InterPro" id="IPR036005">
    <property type="entry name" value="Creatinase/aminopeptidase-like"/>
</dbReference>
<dbReference type="AlphaFoldDB" id="A0A934RY55"/>
<dbReference type="PROSITE" id="PS00491">
    <property type="entry name" value="PROLINE_PEPTIDASE"/>
    <property type="match status" value="1"/>
</dbReference>
<evidence type="ECO:0000256" key="5">
    <source>
        <dbReference type="RuleBase" id="RU000590"/>
    </source>
</evidence>
<feature type="domain" description="Peptidase M24" evidence="6">
    <location>
        <begin position="150"/>
        <end position="371"/>
    </location>
</feature>
<dbReference type="RefSeq" id="WP_200355607.1">
    <property type="nucleotide sequence ID" value="NZ_JAENIL010000017.1"/>
</dbReference>
<dbReference type="EMBL" id="JAENIL010000017">
    <property type="protein sequence ID" value="MBK1877394.1"/>
    <property type="molecule type" value="Genomic_DNA"/>
</dbReference>
<evidence type="ECO:0000256" key="1">
    <source>
        <dbReference type="ARBA" id="ARBA00022670"/>
    </source>
</evidence>
<keyword evidence="4" id="KW-0482">Metalloprotease</keyword>
<keyword evidence="7" id="KW-0031">Aminopeptidase</keyword>
<evidence type="ECO:0000256" key="2">
    <source>
        <dbReference type="ARBA" id="ARBA00022723"/>
    </source>
</evidence>
<sequence>MPKKKATAKRASKSPASPLLFADTSKSADQLYVGGFGVPDAFISFKKGRKWFAVLNQLEFARGLKESKFDEILSLEEWLEMSREKFQRAKVGYPEVIATLASVFEISRFKVPAEFPSSLAFKLVELGFELDVCDGTLFPNREVKSEEELEKIREGNRCSAIGIRAAEKAIRKSVVKKGKLYLDGKVLTSERLRCLIEIACLEAGAVSADTIAAGGDQACDPHCVGSGPLRSNELIIVDVFPRVSRTGYHGDMTRTFLKGKASDAQKALVAGVFEAQQKAIKAVKTGVNGRDVHGQVLETFAKLGYETTRDENGAKGFFHGTGHGLGLEVHEAPRVSIASNKLKRNAVVTIEPGLYYPGLGGCRIEDVVAVRDEGAELLSDLHYRWQLK</sequence>
<dbReference type="GO" id="GO:0008237">
    <property type="term" value="F:metallopeptidase activity"/>
    <property type="evidence" value="ECO:0007669"/>
    <property type="project" value="UniProtKB-KW"/>
</dbReference>
<protein>
    <submittedName>
        <fullName evidence="7">Aminopeptidase P family protein</fullName>
    </submittedName>
</protein>
<evidence type="ECO:0000313" key="8">
    <source>
        <dbReference type="Proteomes" id="UP000617628"/>
    </source>
</evidence>
<dbReference type="Proteomes" id="UP000617628">
    <property type="component" value="Unassembled WGS sequence"/>
</dbReference>
<keyword evidence="8" id="KW-1185">Reference proteome</keyword>
<proteinExistence type="inferred from homology"/>
<reference evidence="7" key="1">
    <citation type="submission" date="2021-01" db="EMBL/GenBank/DDBJ databases">
        <title>Modified the classification status of verrucomicrobia.</title>
        <authorList>
            <person name="Feng X."/>
        </authorList>
    </citation>
    <scope>NUCLEOTIDE SEQUENCE</scope>
    <source>
        <strain evidence="7">KCTC 13126</strain>
    </source>
</reference>
<evidence type="ECO:0000256" key="4">
    <source>
        <dbReference type="ARBA" id="ARBA00023049"/>
    </source>
</evidence>
<dbReference type="GO" id="GO:0004177">
    <property type="term" value="F:aminopeptidase activity"/>
    <property type="evidence" value="ECO:0007669"/>
    <property type="project" value="UniProtKB-KW"/>
</dbReference>
<evidence type="ECO:0000259" key="6">
    <source>
        <dbReference type="Pfam" id="PF00557"/>
    </source>
</evidence>
<dbReference type="PANTHER" id="PTHR46112">
    <property type="entry name" value="AMINOPEPTIDASE"/>
    <property type="match status" value="1"/>
</dbReference>
<keyword evidence="1" id="KW-0645">Protease</keyword>
<dbReference type="PANTHER" id="PTHR46112:SF2">
    <property type="entry name" value="XAA-PRO AMINOPEPTIDASE P-RELATED"/>
    <property type="match status" value="1"/>
</dbReference>
<name>A0A934RY55_9BACT</name>
<keyword evidence="2 5" id="KW-0479">Metal-binding</keyword>
<dbReference type="InterPro" id="IPR001131">
    <property type="entry name" value="Peptidase_M24B_aminopep-P_CS"/>
</dbReference>
<organism evidence="7 8">
    <name type="scientific">Pelagicoccus mobilis</name>
    <dbReference type="NCBI Taxonomy" id="415221"/>
    <lineage>
        <taxon>Bacteria</taxon>
        <taxon>Pseudomonadati</taxon>
        <taxon>Verrucomicrobiota</taxon>
        <taxon>Opitutia</taxon>
        <taxon>Puniceicoccales</taxon>
        <taxon>Pelagicoccaceae</taxon>
        <taxon>Pelagicoccus</taxon>
    </lineage>
</organism>
<evidence type="ECO:0000256" key="3">
    <source>
        <dbReference type="ARBA" id="ARBA00022801"/>
    </source>
</evidence>
<dbReference type="Pfam" id="PF00557">
    <property type="entry name" value="Peptidase_M24"/>
    <property type="match status" value="1"/>
</dbReference>
<gene>
    <name evidence="7" type="ORF">JIN87_10990</name>
</gene>
<dbReference type="Gene3D" id="3.90.230.10">
    <property type="entry name" value="Creatinase/methionine aminopeptidase superfamily"/>
    <property type="match status" value="1"/>
</dbReference>
<dbReference type="InterPro" id="IPR050659">
    <property type="entry name" value="Peptidase_M24B"/>
</dbReference>
<dbReference type="GO" id="GO:0046872">
    <property type="term" value="F:metal ion binding"/>
    <property type="evidence" value="ECO:0007669"/>
    <property type="project" value="UniProtKB-KW"/>
</dbReference>
<accession>A0A934RY55</accession>
<keyword evidence="3" id="KW-0378">Hydrolase</keyword>
<dbReference type="SUPFAM" id="SSF55920">
    <property type="entry name" value="Creatinase/aminopeptidase"/>
    <property type="match status" value="1"/>
</dbReference>
<dbReference type="InterPro" id="IPR000994">
    <property type="entry name" value="Pept_M24"/>
</dbReference>
<comment type="caution">
    <text evidence="7">The sequence shown here is derived from an EMBL/GenBank/DDBJ whole genome shotgun (WGS) entry which is preliminary data.</text>
</comment>
<comment type="similarity">
    <text evidence="5">Belongs to the peptidase M24B family.</text>
</comment>
<evidence type="ECO:0000313" key="7">
    <source>
        <dbReference type="EMBL" id="MBK1877394.1"/>
    </source>
</evidence>
<dbReference type="GO" id="GO:0006508">
    <property type="term" value="P:proteolysis"/>
    <property type="evidence" value="ECO:0007669"/>
    <property type="project" value="UniProtKB-KW"/>
</dbReference>